<dbReference type="Proteomes" id="UP000234681">
    <property type="component" value="Chromosome 1"/>
</dbReference>
<dbReference type="AlphaFoldDB" id="A6JUS7"/>
<reference evidence="1 2" key="1">
    <citation type="submission" date="2005-09" db="EMBL/GenBank/DDBJ databases">
        <authorList>
            <person name="Mural R.J."/>
            <person name="Li P.W."/>
            <person name="Adams M.D."/>
            <person name="Amanatides P.G."/>
            <person name="Baden-Tillson H."/>
            <person name="Barnstead M."/>
            <person name="Chin S.H."/>
            <person name="Dew I."/>
            <person name="Evans C.A."/>
            <person name="Ferriera S."/>
            <person name="Flanigan M."/>
            <person name="Fosler C."/>
            <person name="Glodek A."/>
            <person name="Gu Z."/>
            <person name="Holt R.A."/>
            <person name="Jennings D."/>
            <person name="Kraft C.L."/>
            <person name="Lu F."/>
            <person name="Nguyen T."/>
            <person name="Nusskern D.R."/>
            <person name="Pfannkoch C.M."/>
            <person name="Sitter C."/>
            <person name="Sutton G.G."/>
            <person name="Venter J.C."/>
            <person name="Wang Z."/>
            <person name="Woodage T."/>
            <person name="Zheng X.H."/>
            <person name="Zhong F."/>
        </authorList>
    </citation>
    <scope>NUCLEOTIDE SEQUENCE [LARGE SCALE GENOMIC DNA]</scope>
    <source>
        <strain>BN</strain>
        <strain evidence="2">Sprague-Dawley</strain>
    </source>
</reference>
<dbReference type="EMBL" id="CH474002">
    <property type="protein sequence ID" value="EDL87703.1"/>
    <property type="molecule type" value="Genomic_DNA"/>
</dbReference>
<dbReference type="GO" id="GO:0008168">
    <property type="term" value="F:methyltransferase activity"/>
    <property type="evidence" value="ECO:0007669"/>
    <property type="project" value="UniProtKB-KW"/>
</dbReference>
<accession>A6JUS7</accession>
<sequence>MKEMECHICSQQVHVKNMYVEGWGWGDGSVVKSTDCFHLRLKFNSQHPRGSSQLSVTPVPGLLIPIHRHACWQNTSAHKIKVNRQVDRSVSISS</sequence>
<organism evidence="1 2">
    <name type="scientific">Rattus norvegicus</name>
    <name type="common">Rat</name>
    <dbReference type="NCBI Taxonomy" id="10116"/>
    <lineage>
        <taxon>Eukaryota</taxon>
        <taxon>Metazoa</taxon>
        <taxon>Chordata</taxon>
        <taxon>Craniata</taxon>
        <taxon>Vertebrata</taxon>
        <taxon>Euteleostomi</taxon>
        <taxon>Mammalia</taxon>
        <taxon>Eutheria</taxon>
        <taxon>Euarchontoglires</taxon>
        <taxon>Glires</taxon>
        <taxon>Rodentia</taxon>
        <taxon>Myomorpha</taxon>
        <taxon>Muroidea</taxon>
        <taxon>Muridae</taxon>
        <taxon>Murinae</taxon>
        <taxon>Rattus</taxon>
    </lineage>
</organism>
<proteinExistence type="predicted"/>
<evidence type="ECO:0000313" key="1">
    <source>
        <dbReference type="EMBL" id="EDL87703.1"/>
    </source>
</evidence>
<name>A6JUS7_RAT</name>
<dbReference type="GO" id="GO:0032259">
    <property type="term" value="P:methylation"/>
    <property type="evidence" value="ECO:0007669"/>
    <property type="project" value="UniProtKB-KW"/>
</dbReference>
<keyword evidence="1" id="KW-0808">Transferase</keyword>
<evidence type="ECO:0000313" key="2">
    <source>
        <dbReference type="Proteomes" id="UP000234681"/>
    </source>
</evidence>
<protein>
    <submittedName>
        <fullName evidence="1">Putative RNA methylase MDS024, isoform CRA_b</fullName>
    </submittedName>
</protein>
<keyword evidence="1" id="KW-0489">Methyltransferase</keyword>
<gene>
    <name evidence="1" type="primary">Mds024</name>
    <name evidence="1" type="ORF">rCG_41953</name>
</gene>